<dbReference type="GO" id="GO:0032153">
    <property type="term" value="C:cell division site"/>
    <property type="evidence" value="ECO:0007669"/>
    <property type="project" value="TreeGrafter"/>
</dbReference>
<sequence length="259" mass="29662">MPSAPPDTIVYEHPLNEKTRTLLRLEHQFRQVEHYLPQTDVWASRAAIDGLLDMVNIFSRADIKADLIKELDRHREKLAGIRRTPGIDTERLDIILDNLEKATGRIYQINGQIGHAMRGNEFLKSILKRSSIPGGTCAFDLPYYHYWLQQPHEFRQAEIRSWLGTLEPVETAVDLILSLVRSSTSPTRQTAREGLFQQNLDAQAPTQLVRVGVPRSLHLFAEISGGKHRFIVRFMEPSEEERPSPTRQDVEFSLTTCIL</sequence>
<dbReference type="PANTHER" id="PTHR39455:SF1">
    <property type="entry name" value="CELL DIVISION PROTEIN ZAPD"/>
    <property type="match status" value="1"/>
</dbReference>
<evidence type="ECO:0000256" key="2">
    <source>
        <dbReference type="ARBA" id="ARBA00022618"/>
    </source>
</evidence>
<dbReference type="GO" id="GO:0005737">
    <property type="term" value="C:cytoplasm"/>
    <property type="evidence" value="ECO:0007669"/>
    <property type="project" value="UniProtKB-SubCell"/>
</dbReference>
<dbReference type="InterPro" id="IPR027462">
    <property type="entry name" value="ZapD_C"/>
</dbReference>
<organism evidence="6">
    <name type="scientific">Sedimenticola thiotaurini</name>
    <dbReference type="NCBI Taxonomy" id="1543721"/>
    <lineage>
        <taxon>Bacteria</taxon>
        <taxon>Pseudomonadati</taxon>
        <taxon>Pseudomonadota</taxon>
        <taxon>Gammaproteobacteria</taxon>
        <taxon>Chromatiales</taxon>
        <taxon>Sedimenticolaceae</taxon>
        <taxon>Sedimenticola</taxon>
    </lineage>
</organism>
<dbReference type="InterPro" id="IPR009777">
    <property type="entry name" value="ZapD"/>
</dbReference>
<reference evidence="6" key="1">
    <citation type="journal article" date="2020" name="mSystems">
        <title>Genome- and Community-Level Interaction Insights into Carbon Utilization and Element Cycling Functions of Hydrothermarchaeota in Hydrothermal Sediment.</title>
        <authorList>
            <person name="Zhou Z."/>
            <person name="Liu Y."/>
            <person name="Xu W."/>
            <person name="Pan J."/>
            <person name="Luo Z.H."/>
            <person name="Li M."/>
        </authorList>
    </citation>
    <scope>NUCLEOTIDE SEQUENCE [LARGE SCALE GENOMIC DNA]</scope>
    <source>
        <strain evidence="6">HyVt-443</strain>
    </source>
</reference>
<evidence type="ECO:0000256" key="3">
    <source>
        <dbReference type="ARBA" id="ARBA00023210"/>
    </source>
</evidence>
<dbReference type="NCBIfam" id="NF003656">
    <property type="entry name" value="PRK05287.1-4"/>
    <property type="match status" value="1"/>
</dbReference>
<keyword evidence="2 5" id="KW-0132">Cell division</keyword>
<keyword evidence="1 5" id="KW-0963">Cytoplasm</keyword>
<proteinExistence type="inferred from homology"/>
<gene>
    <name evidence="5 6" type="primary">zapD</name>
    <name evidence="6" type="ORF">ENI96_01640</name>
</gene>
<evidence type="ECO:0000256" key="1">
    <source>
        <dbReference type="ARBA" id="ARBA00022490"/>
    </source>
</evidence>
<comment type="subcellular location">
    <subcellularLocation>
        <location evidence="5">Cytoplasm</location>
    </subcellularLocation>
    <text evidence="5">Localizes to mid-cell in an FtsZ-dependent manner.</text>
</comment>
<dbReference type="InterPro" id="IPR036268">
    <property type="entry name" value="ZapD_sf"/>
</dbReference>
<dbReference type="Gene3D" id="1.10.3900.10">
    <property type="entry name" value="YacF-like"/>
    <property type="match status" value="1"/>
</dbReference>
<comment type="similarity">
    <text evidence="5">Belongs to the ZapD family.</text>
</comment>
<comment type="caution">
    <text evidence="6">The sequence shown here is derived from an EMBL/GenBank/DDBJ whole genome shotgun (WGS) entry which is preliminary data.</text>
</comment>
<evidence type="ECO:0000313" key="6">
    <source>
        <dbReference type="EMBL" id="HEB95117.1"/>
    </source>
</evidence>
<comment type="function">
    <text evidence="5">Cell division factor that enhances FtsZ-ring assembly. Directly interacts with FtsZ and promotes bundling of FtsZ protofilaments, with a reduction in FtsZ GTPase activity.</text>
</comment>
<evidence type="ECO:0000256" key="4">
    <source>
        <dbReference type="ARBA" id="ARBA00023306"/>
    </source>
</evidence>
<keyword evidence="4 5" id="KW-0131">Cell cycle</keyword>
<dbReference type="SUPFAM" id="SSF160950">
    <property type="entry name" value="YacF-like"/>
    <property type="match status" value="1"/>
</dbReference>
<name>A0A831RJN5_9GAMM</name>
<dbReference type="PANTHER" id="PTHR39455">
    <property type="entry name" value="CELL DIVISION PROTEIN ZAPD"/>
    <property type="match status" value="1"/>
</dbReference>
<dbReference type="EMBL" id="DRKP01000020">
    <property type="protein sequence ID" value="HEB95117.1"/>
    <property type="molecule type" value="Genomic_DNA"/>
</dbReference>
<dbReference type="GO" id="GO:0000917">
    <property type="term" value="P:division septum assembly"/>
    <property type="evidence" value="ECO:0007669"/>
    <property type="project" value="UniProtKB-KW"/>
</dbReference>
<dbReference type="Gene3D" id="2.60.440.10">
    <property type="entry name" value="YacF-like domains"/>
    <property type="match status" value="1"/>
</dbReference>
<dbReference type="HAMAP" id="MF_01092">
    <property type="entry name" value="ZapD"/>
    <property type="match status" value="1"/>
</dbReference>
<dbReference type="Pfam" id="PF07072">
    <property type="entry name" value="ZapD"/>
    <property type="match status" value="1"/>
</dbReference>
<evidence type="ECO:0000256" key="5">
    <source>
        <dbReference type="HAMAP-Rule" id="MF_01092"/>
    </source>
</evidence>
<keyword evidence="3 5" id="KW-0717">Septation</keyword>
<dbReference type="GO" id="GO:0043093">
    <property type="term" value="P:FtsZ-dependent cytokinesis"/>
    <property type="evidence" value="ECO:0007669"/>
    <property type="project" value="UniProtKB-UniRule"/>
</dbReference>
<accession>A0A831RJN5</accession>
<dbReference type="AlphaFoldDB" id="A0A831RJN5"/>
<protein>
    <recommendedName>
        <fullName evidence="5">Cell division protein ZapD</fullName>
    </recommendedName>
    <alternativeName>
        <fullName evidence="5">Z ring-associated protein D</fullName>
    </alternativeName>
</protein>
<comment type="subunit">
    <text evidence="5">Interacts with FtsZ.</text>
</comment>
<dbReference type="Proteomes" id="UP000886251">
    <property type="component" value="Unassembled WGS sequence"/>
</dbReference>